<evidence type="ECO:0000313" key="2">
    <source>
        <dbReference type="EMBL" id="KAL2487164.1"/>
    </source>
</evidence>
<accession>A0ABD1RJ61</accession>
<feature type="transmembrane region" description="Helical" evidence="1">
    <location>
        <begin position="28"/>
        <end position="47"/>
    </location>
</feature>
<evidence type="ECO:0008006" key="4">
    <source>
        <dbReference type="Google" id="ProtNLM"/>
    </source>
</evidence>
<dbReference type="EMBL" id="JBFOLK010000009">
    <property type="protein sequence ID" value="KAL2487164.1"/>
    <property type="molecule type" value="Genomic_DNA"/>
</dbReference>
<organism evidence="2 3">
    <name type="scientific">Abeliophyllum distichum</name>
    <dbReference type="NCBI Taxonomy" id="126358"/>
    <lineage>
        <taxon>Eukaryota</taxon>
        <taxon>Viridiplantae</taxon>
        <taxon>Streptophyta</taxon>
        <taxon>Embryophyta</taxon>
        <taxon>Tracheophyta</taxon>
        <taxon>Spermatophyta</taxon>
        <taxon>Magnoliopsida</taxon>
        <taxon>eudicotyledons</taxon>
        <taxon>Gunneridae</taxon>
        <taxon>Pentapetalae</taxon>
        <taxon>asterids</taxon>
        <taxon>lamiids</taxon>
        <taxon>Lamiales</taxon>
        <taxon>Oleaceae</taxon>
        <taxon>Forsythieae</taxon>
        <taxon>Abeliophyllum</taxon>
    </lineage>
</organism>
<keyword evidence="1" id="KW-1133">Transmembrane helix</keyword>
<dbReference type="AlphaFoldDB" id="A0ABD1RJ61"/>
<dbReference type="PANTHER" id="PTHR36312:SF2">
    <property type="entry name" value="THIONIN-LIKE PROTEIN"/>
    <property type="match status" value="1"/>
</dbReference>
<evidence type="ECO:0000256" key="1">
    <source>
        <dbReference type="SAM" id="Phobius"/>
    </source>
</evidence>
<dbReference type="Proteomes" id="UP001604336">
    <property type="component" value="Unassembled WGS sequence"/>
</dbReference>
<evidence type="ECO:0000313" key="3">
    <source>
        <dbReference type="Proteomes" id="UP001604336"/>
    </source>
</evidence>
<keyword evidence="1" id="KW-0472">Membrane</keyword>
<dbReference type="InterPro" id="IPR038975">
    <property type="entry name" value="THNL"/>
</dbReference>
<name>A0ABD1RJ61_9LAMI</name>
<sequence>MQHTNIIKGRYTYFYREKKRWVSMGRNGISRILVAMTVVVVMVASGVSGQSIYACWGGCYNVCFLGSGKSSSEMYPCYLKCVNTCIPRTADDYGRFCATGCSLEICIPFTDGANKDECFERCTNLCKI</sequence>
<keyword evidence="1" id="KW-0812">Transmembrane</keyword>
<comment type="caution">
    <text evidence="2">The sequence shown here is derived from an EMBL/GenBank/DDBJ whole genome shotgun (WGS) entry which is preliminary data.</text>
</comment>
<reference evidence="3" key="1">
    <citation type="submission" date="2024-07" db="EMBL/GenBank/DDBJ databases">
        <title>Two chromosome-level genome assemblies of Korean endemic species Abeliophyllum distichum and Forsythia ovata (Oleaceae).</title>
        <authorList>
            <person name="Jang H."/>
        </authorList>
    </citation>
    <scope>NUCLEOTIDE SEQUENCE [LARGE SCALE GENOMIC DNA]</scope>
</reference>
<protein>
    <recommendedName>
        <fullName evidence="4">Thionin-like protein 2</fullName>
    </recommendedName>
</protein>
<dbReference type="PANTHER" id="PTHR36312">
    <property type="entry name" value="THIONIN-LIKE PROTEIN 1"/>
    <property type="match status" value="1"/>
</dbReference>
<gene>
    <name evidence="2" type="ORF">Adt_31920</name>
</gene>
<proteinExistence type="predicted"/>
<keyword evidence="3" id="KW-1185">Reference proteome</keyword>